<dbReference type="PROSITE" id="PS00086">
    <property type="entry name" value="CYTOCHROME_P450"/>
    <property type="match status" value="1"/>
</dbReference>
<keyword evidence="6 7" id="KW-0349">Heme</keyword>
<dbReference type="InterPro" id="IPR001128">
    <property type="entry name" value="Cyt_P450"/>
</dbReference>
<dbReference type="EMBL" id="CM009750">
    <property type="protein sequence ID" value="PUZ69748.1"/>
    <property type="molecule type" value="Genomic_DNA"/>
</dbReference>
<evidence type="ECO:0000256" key="4">
    <source>
        <dbReference type="ARBA" id="ARBA00023002"/>
    </source>
</evidence>
<dbReference type="PANTHER" id="PTHR47950:SF7">
    <property type="entry name" value="OS12G0196700 PROTEIN"/>
    <property type="match status" value="1"/>
</dbReference>
<evidence type="ECO:0000313" key="8">
    <source>
        <dbReference type="EMBL" id="PUZ69748.1"/>
    </source>
</evidence>
<dbReference type="Pfam" id="PF00067">
    <property type="entry name" value="p450"/>
    <property type="match status" value="1"/>
</dbReference>
<gene>
    <name evidence="8" type="ORF">GQ55_2G136000</name>
</gene>
<keyword evidence="7" id="KW-0503">Monooxygenase</keyword>
<name>A0A2T7EPJ3_9POAL</name>
<dbReference type="PRINTS" id="PR00463">
    <property type="entry name" value="EP450I"/>
</dbReference>
<dbReference type="PRINTS" id="PR00385">
    <property type="entry name" value="P450"/>
</dbReference>
<dbReference type="GO" id="GO:0016709">
    <property type="term" value="F:oxidoreductase activity, acting on paired donors, with incorporation or reduction of molecular oxygen, NAD(P)H as one donor, and incorporation of one atom of oxygen"/>
    <property type="evidence" value="ECO:0007669"/>
    <property type="project" value="UniProtKB-ARBA"/>
</dbReference>
<keyword evidence="4 7" id="KW-0560">Oxidoreductase</keyword>
<comment type="cofactor">
    <cofactor evidence="6">
        <name>heme</name>
        <dbReference type="ChEBI" id="CHEBI:30413"/>
    </cofactor>
</comment>
<dbReference type="PANTHER" id="PTHR47950">
    <property type="entry name" value="CYTOCHROME P450, FAMILY 76, SUBFAMILY C, POLYPEPTIDE 5-RELATED"/>
    <property type="match status" value="1"/>
</dbReference>
<accession>A0A2T7EPJ3</accession>
<dbReference type="InterPro" id="IPR002401">
    <property type="entry name" value="Cyt_P450_E_grp-I"/>
</dbReference>
<evidence type="ECO:0000256" key="1">
    <source>
        <dbReference type="ARBA" id="ARBA00010617"/>
    </source>
</evidence>
<sequence>MAFFVVCIISSLLIISISSYVFQLLADRRRHLPPGPTPLPFIGNLLDVASELPHRSLARLARRHGPLMTVRLGTLVAVVASSPSTAREVLQTHNGSLTGRSPPDAWLALGHAANSVFVLPPGRMWRALRRIGTEHLLSARQLDSTRLRPLLRNAVLDLVRRVSGMAAAGRPVEVGRAAFAAMMDLQWRAMFSAGLDDAAARALHDAAREAVALSLKPNVSDFFPALAAADLQGLRRRFARRVAMVYQMIDEKIERRMRGRREAGGGSLPGEKDLLDAMLDMSEQGKDDGVVSVNRDVIRTFLTDMFLATVDTISSTIEWAMAELLQHPDTMSKLQEELRRVLGSQALVEHPDVDRLPYLRAAIRETLRLHPVVPLVPNEAEETVQIQGRTVPKGCTVLVNLWAVHRDAAAWPEPDSFKPERFLLLRPEEAGFLGTTEFELIPFSAGRRFCLGFPLATRMVHAMLGSLLHRFEWTLPREVKENGVDMAESLGLTMIMATPLQAIAKSVS</sequence>
<dbReference type="STRING" id="1504633.A0A2T7EPJ3"/>
<dbReference type="FunFam" id="1.10.630.10:FF:000007">
    <property type="entry name" value="Cytochrome P450 76C4"/>
    <property type="match status" value="1"/>
</dbReference>
<dbReference type="SUPFAM" id="SSF48264">
    <property type="entry name" value="Cytochrome P450"/>
    <property type="match status" value="1"/>
</dbReference>
<keyword evidence="5 6" id="KW-0408">Iron</keyword>
<dbReference type="InterPro" id="IPR017972">
    <property type="entry name" value="Cyt_P450_CS"/>
</dbReference>
<evidence type="ECO:0000256" key="2">
    <source>
        <dbReference type="ARBA" id="ARBA00022723"/>
    </source>
</evidence>
<evidence type="ECO:0000256" key="5">
    <source>
        <dbReference type="ARBA" id="ARBA00023004"/>
    </source>
</evidence>
<evidence type="ECO:0000313" key="9">
    <source>
        <dbReference type="Proteomes" id="UP000244336"/>
    </source>
</evidence>
<organism evidence="8 9">
    <name type="scientific">Panicum hallii var. hallii</name>
    <dbReference type="NCBI Taxonomy" id="1504633"/>
    <lineage>
        <taxon>Eukaryota</taxon>
        <taxon>Viridiplantae</taxon>
        <taxon>Streptophyta</taxon>
        <taxon>Embryophyta</taxon>
        <taxon>Tracheophyta</taxon>
        <taxon>Spermatophyta</taxon>
        <taxon>Magnoliopsida</taxon>
        <taxon>Liliopsida</taxon>
        <taxon>Poales</taxon>
        <taxon>Poaceae</taxon>
        <taxon>PACMAD clade</taxon>
        <taxon>Panicoideae</taxon>
        <taxon>Panicodae</taxon>
        <taxon>Paniceae</taxon>
        <taxon>Panicinae</taxon>
        <taxon>Panicum</taxon>
        <taxon>Panicum sect. Panicum</taxon>
    </lineage>
</organism>
<dbReference type="Gramene" id="PUZ69748">
    <property type="protein sequence ID" value="PUZ69748"/>
    <property type="gene ID" value="GQ55_2G136000"/>
</dbReference>
<dbReference type="Gene3D" id="1.10.630.10">
    <property type="entry name" value="Cytochrome P450"/>
    <property type="match status" value="1"/>
</dbReference>
<reference evidence="8 9" key="1">
    <citation type="submission" date="2018-04" db="EMBL/GenBank/DDBJ databases">
        <title>WGS assembly of Panicum hallii var. hallii HAL2.</title>
        <authorList>
            <person name="Lovell J."/>
            <person name="Jenkins J."/>
            <person name="Lowry D."/>
            <person name="Mamidi S."/>
            <person name="Sreedasyam A."/>
            <person name="Weng X."/>
            <person name="Barry K."/>
            <person name="Bonette J."/>
            <person name="Campitelli B."/>
            <person name="Daum C."/>
            <person name="Gordon S."/>
            <person name="Gould B."/>
            <person name="Lipzen A."/>
            <person name="MacQueen A."/>
            <person name="Palacio-Mejia J."/>
            <person name="Plott C."/>
            <person name="Shakirov E."/>
            <person name="Shu S."/>
            <person name="Yoshinaga Y."/>
            <person name="Zane M."/>
            <person name="Rokhsar D."/>
            <person name="Grimwood J."/>
            <person name="Schmutz J."/>
            <person name="Juenger T."/>
        </authorList>
    </citation>
    <scope>NUCLEOTIDE SEQUENCE [LARGE SCALE GENOMIC DNA]</scope>
    <source>
        <strain evidence="9">cv. HAL2</strain>
    </source>
</reference>
<dbReference type="GO" id="GO:0051502">
    <property type="term" value="P:diterpene phytoalexin biosynthetic process"/>
    <property type="evidence" value="ECO:0007669"/>
    <property type="project" value="UniProtKB-ARBA"/>
</dbReference>
<keyword evidence="3" id="KW-0611">Plant defense</keyword>
<dbReference type="InterPro" id="IPR036396">
    <property type="entry name" value="Cyt_P450_sf"/>
</dbReference>
<proteinExistence type="inferred from homology"/>
<evidence type="ECO:0000256" key="6">
    <source>
        <dbReference type="PIRSR" id="PIRSR602401-1"/>
    </source>
</evidence>
<dbReference type="Proteomes" id="UP000244336">
    <property type="component" value="Chromosome 2"/>
</dbReference>
<feature type="binding site" description="axial binding residue" evidence="6">
    <location>
        <position position="450"/>
    </location>
    <ligand>
        <name>heme</name>
        <dbReference type="ChEBI" id="CHEBI:30413"/>
    </ligand>
    <ligandPart>
        <name>Fe</name>
        <dbReference type="ChEBI" id="CHEBI:18248"/>
    </ligandPart>
</feature>
<dbReference type="GO" id="GO:0020037">
    <property type="term" value="F:heme binding"/>
    <property type="evidence" value="ECO:0007669"/>
    <property type="project" value="InterPro"/>
</dbReference>
<comment type="similarity">
    <text evidence="1 7">Belongs to the cytochrome P450 family.</text>
</comment>
<evidence type="ECO:0000256" key="3">
    <source>
        <dbReference type="ARBA" id="ARBA00022821"/>
    </source>
</evidence>
<dbReference type="AlphaFoldDB" id="A0A2T7EPJ3"/>
<evidence type="ECO:0000256" key="7">
    <source>
        <dbReference type="RuleBase" id="RU000461"/>
    </source>
</evidence>
<dbReference type="GO" id="GO:0006952">
    <property type="term" value="P:defense response"/>
    <property type="evidence" value="ECO:0007669"/>
    <property type="project" value="UniProtKB-KW"/>
</dbReference>
<protein>
    <submittedName>
        <fullName evidence="8">Uncharacterized protein</fullName>
    </submittedName>
</protein>
<dbReference type="GO" id="GO:0005506">
    <property type="term" value="F:iron ion binding"/>
    <property type="evidence" value="ECO:0007669"/>
    <property type="project" value="InterPro"/>
</dbReference>
<dbReference type="OrthoDB" id="3934656at2759"/>
<keyword evidence="9" id="KW-1185">Reference proteome</keyword>
<keyword evidence="2 6" id="KW-0479">Metal-binding</keyword>